<reference evidence="2 3" key="1">
    <citation type="submission" date="2017-06" db="EMBL/GenBank/DDBJ databases">
        <title>Genome sequencing of cyanobaciteial culture collection at National Institute for Environmental Studies (NIES).</title>
        <authorList>
            <person name="Hirose Y."/>
            <person name="Shimura Y."/>
            <person name="Fujisawa T."/>
            <person name="Nakamura Y."/>
            <person name="Kawachi M."/>
        </authorList>
    </citation>
    <scope>NUCLEOTIDE SEQUENCE [LARGE SCALE GENOMIC DNA]</scope>
    <source>
        <strain evidence="2 3">NIES-806</strain>
    </source>
</reference>
<proteinExistence type="predicted"/>
<name>A0A1Z4UZ63_9CYAN</name>
<dbReference type="InterPro" id="IPR052892">
    <property type="entry name" value="NA-targeting_endonuclease"/>
</dbReference>
<dbReference type="PANTHER" id="PTHR33877">
    <property type="entry name" value="SLL1193 PROTEIN"/>
    <property type="match status" value="1"/>
</dbReference>
<dbReference type="Proteomes" id="UP000218702">
    <property type="component" value="Chromosome"/>
</dbReference>
<feature type="domain" description="HNH nuclease" evidence="1">
    <location>
        <begin position="5"/>
        <end position="60"/>
    </location>
</feature>
<dbReference type="GO" id="GO:0003676">
    <property type="term" value="F:nucleic acid binding"/>
    <property type="evidence" value="ECO:0007669"/>
    <property type="project" value="InterPro"/>
</dbReference>
<dbReference type="GO" id="GO:0004519">
    <property type="term" value="F:endonuclease activity"/>
    <property type="evidence" value="ECO:0007669"/>
    <property type="project" value="InterPro"/>
</dbReference>
<protein>
    <recommendedName>
        <fullName evidence="1">HNH nuclease domain-containing protein</fullName>
    </recommendedName>
</protein>
<organism evidence="2 3">
    <name type="scientific">Dolichospermum compactum NIES-806</name>
    <dbReference type="NCBI Taxonomy" id="1973481"/>
    <lineage>
        <taxon>Bacteria</taxon>
        <taxon>Bacillati</taxon>
        <taxon>Cyanobacteriota</taxon>
        <taxon>Cyanophyceae</taxon>
        <taxon>Nostocales</taxon>
        <taxon>Aphanizomenonaceae</taxon>
        <taxon>Dolichospermum</taxon>
        <taxon>Dolichospermum compactum</taxon>
    </lineage>
</organism>
<gene>
    <name evidence="2" type="ORF">NIES806_05610</name>
</gene>
<dbReference type="Gene3D" id="1.10.30.50">
    <property type="match status" value="1"/>
</dbReference>
<dbReference type="GO" id="GO:0008270">
    <property type="term" value="F:zinc ion binding"/>
    <property type="evidence" value="ECO:0007669"/>
    <property type="project" value="InterPro"/>
</dbReference>
<dbReference type="InterPro" id="IPR002711">
    <property type="entry name" value="HNH"/>
</dbReference>
<dbReference type="Pfam" id="PF01844">
    <property type="entry name" value="HNH"/>
    <property type="match status" value="1"/>
</dbReference>
<evidence type="ECO:0000313" key="2">
    <source>
        <dbReference type="EMBL" id="BAZ84375.1"/>
    </source>
</evidence>
<evidence type="ECO:0000259" key="1">
    <source>
        <dbReference type="SMART" id="SM00507"/>
    </source>
</evidence>
<evidence type="ECO:0000313" key="3">
    <source>
        <dbReference type="Proteomes" id="UP000218702"/>
    </source>
</evidence>
<dbReference type="RefSeq" id="WP_096663730.1">
    <property type="nucleotide sequence ID" value="NZ_AP018316.1"/>
</dbReference>
<dbReference type="OrthoDB" id="514018at2"/>
<dbReference type="PANTHER" id="PTHR33877:SF1">
    <property type="entry name" value="TYPE IV METHYL-DIRECTED RESTRICTION ENZYME ECOKMCRA"/>
    <property type="match status" value="1"/>
</dbReference>
<sequence length="148" mass="17385">MVSEPTRRLIRKRAKFLCEYCHSPEYLSPDRFTIDHIMPQSLGGSDELDNLALACHRCNERHYNFIVATDPKTQEQVALFNPRQQEWSEHFIWTKDGIKIVGTTPTGRATSDRFDFNDKRRDEPSIQVARRFWVEAGWHPPLSDPREE</sequence>
<accession>A0A1Z4UZ63</accession>
<dbReference type="SMART" id="SM00507">
    <property type="entry name" value="HNHc"/>
    <property type="match status" value="1"/>
</dbReference>
<dbReference type="CDD" id="cd00085">
    <property type="entry name" value="HNHc"/>
    <property type="match status" value="1"/>
</dbReference>
<dbReference type="AlphaFoldDB" id="A0A1Z4UZ63"/>
<dbReference type="KEGG" id="dcm:NIES806_05610"/>
<dbReference type="EMBL" id="AP018316">
    <property type="protein sequence ID" value="BAZ84375.1"/>
    <property type="molecule type" value="Genomic_DNA"/>
</dbReference>
<dbReference type="InterPro" id="IPR003615">
    <property type="entry name" value="HNH_nuc"/>
</dbReference>
<keyword evidence="3" id="KW-1185">Reference proteome</keyword>